<dbReference type="AlphaFoldDB" id="A0A0F5LV04"/>
<keyword evidence="4" id="KW-1185">Reference proteome</keyword>
<accession>A0A0F5LV04</accession>
<dbReference type="Proteomes" id="UP000033608">
    <property type="component" value="Unassembled WGS sequence"/>
</dbReference>
<dbReference type="Pfam" id="PF05145">
    <property type="entry name" value="AbrB"/>
    <property type="match status" value="1"/>
</dbReference>
<organism evidence="2 4">
    <name type="scientific">Devosia limi DSM 17137</name>
    <dbReference type="NCBI Taxonomy" id="1121477"/>
    <lineage>
        <taxon>Bacteria</taxon>
        <taxon>Pseudomonadati</taxon>
        <taxon>Pseudomonadota</taxon>
        <taxon>Alphaproteobacteria</taxon>
        <taxon>Hyphomicrobiales</taxon>
        <taxon>Devosiaceae</taxon>
        <taxon>Devosia</taxon>
    </lineage>
</organism>
<keyword evidence="1" id="KW-1133">Transmembrane helix</keyword>
<feature type="transmembrane region" description="Helical" evidence="1">
    <location>
        <begin position="159"/>
        <end position="181"/>
    </location>
</feature>
<evidence type="ECO:0000313" key="2">
    <source>
        <dbReference type="EMBL" id="KKB86004.1"/>
    </source>
</evidence>
<dbReference type="GO" id="GO:0016020">
    <property type="term" value="C:membrane"/>
    <property type="evidence" value="ECO:0007669"/>
    <property type="project" value="InterPro"/>
</dbReference>
<dbReference type="InterPro" id="IPR017516">
    <property type="entry name" value="AbrB_dup"/>
</dbReference>
<feature type="transmembrane region" description="Helical" evidence="1">
    <location>
        <begin position="247"/>
        <end position="265"/>
    </location>
</feature>
<dbReference type="PATRIC" id="fig|1121477.3.peg.1981"/>
<protein>
    <recommendedName>
        <fullName evidence="6">Ammonia monooxygenase</fullName>
    </recommendedName>
</protein>
<evidence type="ECO:0000313" key="4">
    <source>
        <dbReference type="Proteomes" id="UP000033608"/>
    </source>
</evidence>
<feature type="transmembrane region" description="Helical" evidence="1">
    <location>
        <begin position="134"/>
        <end position="153"/>
    </location>
</feature>
<dbReference type="OrthoDB" id="7157734at2"/>
<reference evidence="3 5" key="2">
    <citation type="submission" date="2016-11" db="EMBL/GenBank/DDBJ databases">
        <authorList>
            <person name="Jaros S."/>
            <person name="Januszkiewicz K."/>
            <person name="Wedrychowicz H."/>
        </authorList>
    </citation>
    <scope>NUCLEOTIDE SEQUENCE [LARGE SCALE GENOMIC DNA]</scope>
    <source>
        <strain evidence="3 5">DSM 17137</strain>
    </source>
</reference>
<evidence type="ECO:0000313" key="5">
    <source>
        <dbReference type="Proteomes" id="UP000184533"/>
    </source>
</evidence>
<name>A0A0F5LV04_9HYPH</name>
<feature type="transmembrane region" description="Helical" evidence="1">
    <location>
        <begin position="21"/>
        <end position="40"/>
    </location>
</feature>
<evidence type="ECO:0000313" key="3">
    <source>
        <dbReference type="EMBL" id="SHF37533.1"/>
    </source>
</evidence>
<feature type="transmembrane region" description="Helical" evidence="1">
    <location>
        <begin position="277"/>
        <end position="301"/>
    </location>
</feature>
<feature type="transmembrane region" description="Helical" evidence="1">
    <location>
        <begin position="46"/>
        <end position="69"/>
    </location>
</feature>
<dbReference type="PANTHER" id="PTHR38457:SF1">
    <property type="entry name" value="REGULATOR ABRB-RELATED"/>
    <property type="match status" value="1"/>
</dbReference>
<feature type="transmembrane region" description="Helical" evidence="1">
    <location>
        <begin position="100"/>
        <end position="122"/>
    </location>
</feature>
<dbReference type="RefSeq" id="WP_046134108.1">
    <property type="nucleotide sequence ID" value="NZ_FQVC01000007.1"/>
</dbReference>
<keyword evidence="1" id="KW-0812">Transmembrane</keyword>
<evidence type="ECO:0008006" key="6">
    <source>
        <dbReference type="Google" id="ProtNLM"/>
    </source>
</evidence>
<feature type="transmembrane region" description="Helical" evidence="1">
    <location>
        <begin position="221"/>
        <end position="240"/>
    </location>
</feature>
<dbReference type="NCBIfam" id="TIGR03082">
    <property type="entry name" value="Gneg_AbrB_dup"/>
    <property type="match status" value="2"/>
</dbReference>
<reference evidence="2 4" key="1">
    <citation type="submission" date="2015-03" db="EMBL/GenBank/DDBJ databases">
        <authorList>
            <person name="Hassan Y.I."/>
            <person name="Lepp D."/>
            <person name="Zhou T."/>
        </authorList>
    </citation>
    <scope>NUCLEOTIDE SEQUENCE [LARGE SCALE GENOMIC DNA]</scope>
    <source>
        <strain evidence="2 4">DSM 17137</strain>
    </source>
</reference>
<proteinExistence type="predicted"/>
<dbReference type="EMBL" id="LAJF01000042">
    <property type="protein sequence ID" value="KKB86004.1"/>
    <property type="molecule type" value="Genomic_DNA"/>
</dbReference>
<dbReference type="Proteomes" id="UP000184533">
    <property type="component" value="Unassembled WGS sequence"/>
</dbReference>
<dbReference type="EMBL" id="FQVC01000007">
    <property type="protein sequence ID" value="SHF37533.1"/>
    <property type="molecule type" value="Genomic_DNA"/>
</dbReference>
<dbReference type="GO" id="GO:0010468">
    <property type="term" value="P:regulation of gene expression"/>
    <property type="evidence" value="ECO:0007669"/>
    <property type="project" value="InterPro"/>
</dbReference>
<feature type="transmembrane region" description="Helical" evidence="1">
    <location>
        <begin position="193"/>
        <end position="215"/>
    </location>
</feature>
<evidence type="ECO:0000256" key="1">
    <source>
        <dbReference type="SAM" id="Phobius"/>
    </source>
</evidence>
<dbReference type="InterPro" id="IPR007820">
    <property type="entry name" value="AbrB_fam"/>
</dbReference>
<dbReference type="PIRSF" id="PIRSF038991">
    <property type="entry name" value="Protein_AbrB"/>
    <property type="match status" value="1"/>
</dbReference>
<keyword evidence="1" id="KW-0472">Membrane</keyword>
<dbReference type="STRING" id="1121477.SAMN02745223_02426"/>
<feature type="transmembrane region" description="Helical" evidence="1">
    <location>
        <begin position="335"/>
        <end position="356"/>
    </location>
</feature>
<gene>
    <name evidence="3" type="ORF">SAMN02745223_02426</name>
    <name evidence="2" type="ORF">VW29_04515</name>
</gene>
<dbReference type="PANTHER" id="PTHR38457">
    <property type="entry name" value="REGULATOR ABRB-RELATED"/>
    <property type="match status" value="1"/>
</dbReference>
<sequence length="372" mass="38446">MGTPGRKGPSDRLTALPASGRLILLTLATLAISAVGGFVADALSLPAGWLMGGALAVTAAAMAGMPVAMPDRVRDVAFVLIGMSMGASVAPDSLTLITRWPISLAALVLELVLIISLTGWMLVRVFKLDVGTAYLSSFPGHLSFIMGIASAGVGDPRQIAIIQVIRILMLTICVPLGAMVLPIEHFAPPVPTSFLSIIELLALAAACAATGWAFVRLKVPAGFVLGAMAAATVAKLAGFYTASLPPVLVTITFVLTGALIGSRFAGIKRDEFVKAAWGGLIATGMTVAIVTAIAYGVSLLVDMPFGQIWLGLSPGALEGMGALGIALGYDTAFIAAHHVIRLLLLSFAIPAVVVLIQRRERKLETATITGEN</sequence>